<keyword evidence="1" id="KW-0812">Transmembrane</keyword>
<evidence type="ECO:0000313" key="3">
    <source>
        <dbReference type="Proteomes" id="UP000766336"/>
    </source>
</evidence>
<name>A0ABS5QEG0_9PROT</name>
<protein>
    <recommendedName>
        <fullName evidence="4">DUF3592 domain-containing protein</fullName>
    </recommendedName>
</protein>
<dbReference type="EMBL" id="JAHCDA010000002">
    <property type="protein sequence ID" value="MBS7812082.1"/>
    <property type="molecule type" value="Genomic_DNA"/>
</dbReference>
<comment type="caution">
    <text evidence="2">The sequence shown here is derived from an EMBL/GenBank/DDBJ whole genome shotgun (WGS) entry which is preliminary data.</text>
</comment>
<proteinExistence type="predicted"/>
<dbReference type="Proteomes" id="UP000766336">
    <property type="component" value="Unassembled WGS sequence"/>
</dbReference>
<feature type="transmembrane region" description="Helical" evidence="1">
    <location>
        <begin position="25"/>
        <end position="45"/>
    </location>
</feature>
<gene>
    <name evidence="2" type="ORF">KHU32_14110</name>
</gene>
<evidence type="ECO:0000256" key="1">
    <source>
        <dbReference type="SAM" id="Phobius"/>
    </source>
</evidence>
<feature type="transmembrane region" description="Helical" evidence="1">
    <location>
        <begin position="137"/>
        <end position="159"/>
    </location>
</feature>
<keyword evidence="3" id="KW-1185">Reference proteome</keyword>
<organism evidence="2 3">
    <name type="scientific">Roseococcus pinisoli</name>
    <dbReference type="NCBI Taxonomy" id="2835040"/>
    <lineage>
        <taxon>Bacteria</taxon>
        <taxon>Pseudomonadati</taxon>
        <taxon>Pseudomonadota</taxon>
        <taxon>Alphaproteobacteria</taxon>
        <taxon>Acetobacterales</taxon>
        <taxon>Roseomonadaceae</taxon>
        <taxon>Roseococcus</taxon>
    </lineage>
</organism>
<accession>A0ABS5QEG0</accession>
<evidence type="ECO:0000313" key="2">
    <source>
        <dbReference type="EMBL" id="MBS7812082.1"/>
    </source>
</evidence>
<evidence type="ECO:0008006" key="4">
    <source>
        <dbReference type="Google" id="ProtNLM"/>
    </source>
</evidence>
<sequence>MSDPIARAFPVRPLRIKAPLHPWRAWLLALMCVVLFGGGMVAVSYKTLPVLLTDYQVRNTAVVLPKTRVERGVCRVRFFLLNDCDATLVVPQDRGPAFRREVNYTFFEPSAGSRQVIAMGDPARPELITTDLGLDHFINRVVTFAVLMGFLLLLCLGSLRIPLIAHRQRRTAAILSGQVLNPVPVVLERSQAGWKATATSDGRSDTWRLGAKAEPFVVDHRSGIALAVTGAAGGPLFPLDEKLSWLDLSDEERAAIWAARAEIQRSAQGSAA</sequence>
<keyword evidence="1" id="KW-1133">Transmembrane helix</keyword>
<dbReference type="RefSeq" id="WP_213670718.1">
    <property type="nucleotide sequence ID" value="NZ_JAHCDA010000002.1"/>
</dbReference>
<reference evidence="2 3" key="1">
    <citation type="submission" date="2021-05" db="EMBL/GenBank/DDBJ databases">
        <title>Roseococcus sp. XZZS9, whole genome shotgun sequencing project.</title>
        <authorList>
            <person name="Zhao G."/>
            <person name="Shen L."/>
        </authorList>
    </citation>
    <scope>NUCLEOTIDE SEQUENCE [LARGE SCALE GENOMIC DNA]</scope>
    <source>
        <strain evidence="2 3">XZZS9</strain>
    </source>
</reference>
<keyword evidence="1" id="KW-0472">Membrane</keyword>